<comment type="subunit">
    <text evidence="8">Component of the translation initiation factor 2B (eIF2B) complex which is a heterodecamer of two sets of five different subunits: alpha, beta, gamma, delta and epsilon. Subunits alpha, beta and delta comprise a regulatory subcomplex and subunits epsilon and gamma comprise a catalytic subcomplex. Within the complex, the hexameric regulatory complex resides at the center, with the two heterodimeric catalytic subcomplexes bound on opposite sides.</text>
</comment>
<dbReference type="EMBL" id="ATMH01006913">
    <property type="protein sequence ID" value="EPY24970.1"/>
    <property type="molecule type" value="Genomic_DNA"/>
</dbReference>
<dbReference type="SUPFAM" id="SSF100950">
    <property type="entry name" value="NagB/RpiA/CoA transferase-like"/>
    <property type="match status" value="1"/>
</dbReference>
<evidence type="ECO:0000256" key="10">
    <source>
        <dbReference type="SAM" id="MobiDB-lite"/>
    </source>
</evidence>
<keyword evidence="3" id="KW-0963">Cytoplasm</keyword>
<dbReference type="PANTHER" id="PTHR45859">
    <property type="entry name" value="TRANSLATION INITIATION FACTOR EIF-2B SUBUNIT BETA"/>
    <property type="match status" value="1"/>
</dbReference>
<feature type="region of interest" description="Disordered" evidence="10">
    <location>
        <begin position="151"/>
        <end position="189"/>
    </location>
</feature>
<evidence type="ECO:0000256" key="3">
    <source>
        <dbReference type="ARBA" id="ARBA00022490"/>
    </source>
</evidence>
<sequence>MLGFDAQDDIEIPPDVALEISKRIETFVTSQKRGKLGVGTTKESLSTNAAVEMINLMSSIVHLFHEAEERPTSYTTQLLRENFPAEFVASRQVECLLKLIARTGDDLLRSQFGVLLLMNVTRRVLAIVREAAASTKATPSELEKRAMEWLNEKEQEDSEESGREPSPSSATSPAPFGLTRAPSALPKPERRCMSVKFTDEAVLHGVRSASGLPLRDRGSPLLKRAPSVVVPGQQELRRIPSRRSTSVDDGDAAELFPVHTEKFYEEAQKGIDEFRDEVEGMTEELCRRARRQLHPSDTVLTIGCTHTTLSYLVQAAEEGVPLHVIILEGSPSAIEAVEALAAQLRQRQVTVDVLPDSDAFVVMSLCTKVLVSAESVLANGGMLAPVGAHMVCVAARHFAVPCLVATTTLKMSPYYPSDKLCTRLVRIARSGAQEIPWSTFGGPERVLPQPYGVSVPDGGRSFTVHAPVTEYVPPELIALYLTNETEFTPSQIHHFVRANYSDAD</sequence>
<keyword evidence="4 11" id="KW-0396">Initiation factor</keyword>
<dbReference type="InterPro" id="IPR000649">
    <property type="entry name" value="IF-2B-related"/>
</dbReference>
<dbReference type="InterPro" id="IPR042529">
    <property type="entry name" value="IF_2B-like_C"/>
</dbReference>
<evidence type="ECO:0000313" key="12">
    <source>
        <dbReference type="Proteomes" id="UP000015354"/>
    </source>
</evidence>
<accession>S9VNU9</accession>
<evidence type="ECO:0000256" key="2">
    <source>
        <dbReference type="ARBA" id="ARBA00007251"/>
    </source>
</evidence>
<dbReference type="OrthoDB" id="269919at2759"/>
<keyword evidence="12" id="KW-1185">Reference proteome</keyword>
<feature type="compositionally biased region" description="Low complexity" evidence="10">
    <location>
        <begin position="164"/>
        <end position="175"/>
    </location>
</feature>
<dbReference type="PANTHER" id="PTHR45859:SF1">
    <property type="entry name" value="TRANSLATION INITIATION FACTOR EIF-2B SUBUNIT BETA"/>
    <property type="match status" value="1"/>
</dbReference>
<dbReference type="GO" id="GO:0005851">
    <property type="term" value="C:eukaryotic translation initiation factor 2B complex"/>
    <property type="evidence" value="ECO:0007669"/>
    <property type="project" value="TreeGrafter"/>
</dbReference>
<evidence type="ECO:0000256" key="8">
    <source>
        <dbReference type="ARBA" id="ARBA00046432"/>
    </source>
</evidence>
<dbReference type="InterPro" id="IPR051855">
    <property type="entry name" value="eIF2B_beta_subunit"/>
</dbReference>
<dbReference type="InterPro" id="IPR037171">
    <property type="entry name" value="NagB/RpiA_transferase-like"/>
</dbReference>
<evidence type="ECO:0000256" key="1">
    <source>
        <dbReference type="ARBA" id="ARBA00004514"/>
    </source>
</evidence>
<evidence type="ECO:0000256" key="5">
    <source>
        <dbReference type="ARBA" id="ARBA00022917"/>
    </source>
</evidence>
<reference evidence="11 12" key="1">
    <citation type="journal article" date="2013" name="PLoS ONE">
        <title>Predicting the Proteins of Angomonas deanei, Strigomonas culicis and Their Respective Endosymbionts Reveals New Aspects of the Trypanosomatidae Family.</title>
        <authorList>
            <person name="Motta M.C."/>
            <person name="Martins A.C."/>
            <person name="de Souza S.S."/>
            <person name="Catta-Preta C.M."/>
            <person name="Silva R."/>
            <person name="Klein C.C."/>
            <person name="de Almeida L.G."/>
            <person name="de Lima Cunha O."/>
            <person name="Ciapina L.P."/>
            <person name="Brocchi M."/>
            <person name="Colabardini A.C."/>
            <person name="de Araujo Lima B."/>
            <person name="Machado C.R."/>
            <person name="de Almeida Soares C.M."/>
            <person name="Probst C.M."/>
            <person name="de Menezes C.B."/>
            <person name="Thompson C.E."/>
            <person name="Bartholomeu D.C."/>
            <person name="Gradia D.F."/>
            <person name="Pavoni D.P."/>
            <person name="Grisard E.C."/>
            <person name="Fantinatti-Garboggini F."/>
            <person name="Marchini F.K."/>
            <person name="Rodrigues-Luiz G.F."/>
            <person name="Wagner G."/>
            <person name="Goldman G.H."/>
            <person name="Fietto J.L."/>
            <person name="Elias M.C."/>
            <person name="Goldman M.H."/>
            <person name="Sagot M.F."/>
            <person name="Pereira M."/>
            <person name="Stoco P.H."/>
            <person name="de Mendonca-Neto R.P."/>
            <person name="Teixeira S.M."/>
            <person name="Maciel T.E."/>
            <person name="de Oliveira Mendes T.A."/>
            <person name="Urmenyi T.P."/>
            <person name="de Souza W."/>
            <person name="Schenkman S."/>
            <person name="de Vasconcelos A.T."/>
        </authorList>
    </citation>
    <scope>NUCLEOTIDE SEQUENCE [LARGE SCALE GENOMIC DNA]</scope>
</reference>
<evidence type="ECO:0000256" key="9">
    <source>
        <dbReference type="RuleBase" id="RU003814"/>
    </source>
</evidence>
<dbReference type="GO" id="GO:0005085">
    <property type="term" value="F:guanyl-nucleotide exchange factor activity"/>
    <property type="evidence" value="ECO:0007669"/>
    <property type="project" value="TreeGrafter"/>
</dbReference>
<keyword evidence="5" id="KW-0648">Protein biosynthesis</keyword>
<evidence type="ECO:0000256" key="6">
    <source>
        <dbReference type="ARBA" id="ARBA00044122"/>
    </source>
</evidence>
<evidence type="ECO:0000256" key="7">
    <source>
        <dbReference type="ARBA" id="ARBA00044228"/>
    </source>
</evidence>
<dbReference type="GO" id="GO:0003743">
    <property type="term" value="F:translation initiation factor activity"/>
    <property type="evidence" value="ECO:0007669"/>
    <property type="project" value="UniProtKB-KW"/>
</dbReference>
<dbReference type="Pfam" id="PF01008">
    <property type="entry name" value="IF-2B"/>
    <property type="match status" value="1"/>
</dbReference>
<comment type="subcellular location">
    <subcellularLocation>
        <location evidence="1">Cytoplasm</location>
        <location evidence="1">Cytosol</location>
    </subcellularLocation>
</comment>
<gene>
    <name evidence="11" type="ORF">STCU_06913</name>
</gene>
<evidence type="ECO:0000256" key="4">
    <source>
        <dbReference type="ARBA" id="ARBA00022540"/>
    </source>
</evidence>
<name>S9VNU9_9TRYP</name>
<organism evidence="11 12">
    <name type="scientific">Strigomonas culicis</name>
    <dbReference type="NCBI Taxonomy" id="28005"/>
    <lineage>
        <taxon>Eukaryota</taxon>
        <taxon>Discoba</taxon>
        <taxon>Euglenozoa</taxon>
        <taxon>Kinetoplastea</taxon>
        <taxon>Metakinetoplastina</taxon>
        <taxon>Trypanosomatida</taxon>
        <taxon>Trypanosomatidae</taxon>
        <taxon>Strigomonadinae</taxon>
        <taxon>Strigomonas</taxon>
    </lineage>
</organism>
<comment type="caution">
    <text evidence="11">The sequence shown here is derived from an EMBL/GenBank/DDBJ whole genome shotgun (WGS) entry which is preliminary data.</text>
</comment>
<proteinExistence type="inferred from homology"/>
<dbReference type="Gene3D" id="3.40.50.10470">
    <property type="entry name" value="Translation initiation factor eif-2b, domain 2"/>
    <property type="match status" value="1"/>
</dbReference>
<dbReference type="Proteomes" id="UP000015354">
    <property type="component" value="Unassembled WGS sequence"/>
</dbReference>
<protein>
    <recommendedName>
        <fullName evidence="6">Translation initiation factor eIF2B subunit beta</fullName>
    </recommendedName>
    <alternativeName>
        <fullName evidence="7">eIF2B GDP-GTP exchange factor subunit beta</fullName>
    </alternativeName>
</protein>
<evidence type="ECO:0000313" key="11">
    <source>
        <dbReference type="EMBL" id="EPY24970.1"/>
    </source>
</evidence>
<dbReference type="AlphaFoldDB" id="S9VNU9"/>
<comment type="similarity">
    <text evidence="2 9">Belongs to the eIF-2B alpha/beta/delta subunits family.</text>
</comment>
<dbReference type="GO" id="GO:0005829">
    <property type="term" value="C:cytosol"/>
    <property type="evidence" value="ECO:0007669"/>
    <property type="project" value="UniProtKB-SubCell"/>
</dbReference>